<dbReference type="AlphaFoldDB" id="A0A391NKJ1"/>
<sequence length="52" mass="5721">MLSGLHTERDRSEDEIGTKDYTLLLIDTVLAGDEEDEEVKVLTGKAPFAIGE</sequence>
<accession>A0A391NKJ1</accession>
<keyword evidence="2" id="KW-1185">Reference proteome</keyword>
<name>A0A391NKJ1_9EUKA</name>
<dbReference type="EMBL" id="BDIP01000917">
    <property type="protein sequence ID" value="GCA62561.1"/>
    <property type="molecule type" value="Genomic_DNA"/>
</dbReference>
<feature type="non-terminal residue" evidence="1">
    <location>
        <position position="1"/>
    </location>
</feature>
<comment type="caution">
    <text evidence="1">The sequence shown here is derived from an EMBL/GenBank/DDBJ whole genome shotgun (WGS) entry which is preliminary data.</text>
</comment>
<dbReference type="Proteomes" id="UP000265618">
    <property type="component" value="Unassembled WGS sequence"/>
</dbReference>
<evidence type="ECO:0000313" key="2">
    <source>
        <dbReference type="Proteomes" id="UP000265618"/>
    </source>
</evidence>
<evidence type="ECO:0000313" key="1">
    <source>
        <dbReference type="EMBL" id="GCA62561.1"/>
    </source>
</evidence>
<gene>
    <name evidence="1" type="ORF">KIPB_004331</name>
</gene>
<reference evidence="1 2" key="1">
    <citation type="journal article" date="2018" name="PLoS ONE">
        <title>The draft genome of Kipferlia bialata reveals reductive genome evolution in fornicate parasites.</title>
        <authorList>
            <person name="Tanifuji G."/>
            <person name="Takabayashi S."/>
            <person name="Kume K."/>
            <person name="Takagi M."/>
            <person name="Nakayama T."/>
            <person name="Kamikawa R."/>
            <person name="Inagaki Y."/>
            <person name="Hashimoto T."/>
        </authorList>
    </citation>
    <scope>NUCLEOTIDE SEQUENCE [LARGE SCALE GENOMIC DNA]</scope>
    <source>
        <strain evidence="1">NY0173</strain>
    </source>
</reference>
<proteinExistence type="predicted"/>
<organism evidence="1 2">
    <name type="scientific">Kipferlia bialata</name>
    <dbReference type="NCBI Taxonomy" id="797122"/>
    <lineage>
        <taxon>Eukaryota</taxon>
        <taxon>Metamonada</taxon>
        <taxon>Carpediemonas-like organisms</taxon>
        <taxon>Kipferlia</taxon>
    </lineage>
</organism>
<protein>
    <submittedName>
        <fullName evidence="1">Uncharacterized protein</fullName>
    </submittedName>
</protein>